<name>A0A0D2CQG1_9EURO</name>
<feature type="domain" description="Zn(2)-C6 fungal-type" evidence="8">
    <location>
        <begin position="87"/>
        <end position="117"/>
    </location>
</feature>
<keyword evidence="3" id="KW-0805">Transcription regulation</keyword>
<dbReference type="InterPro" id="IPR007219">
    <property type="entry name" value="XnlR_reg_dom"/>
</dbReference>
<comment type="subcellular location">
    <subcellularLocation>
        <location evidence="1">Nucleus</location>
    </subcellularLocation>
</comment>
<evidence type="ECO:0000256" key="6">
    <source>
        <dbReference type="ARBA" id="ARBA00023242"/>
    </source>
</evidence>
<dbReference type="STRING" id="348802.A0A0D2CQG1"/>
<keyword evidence="4" id="KW-0238">DNA-binding</keyword>
<proteinExistence type="predicted"/>
<dbReference type="SMART" id="SM00066">
    <property type="entry name" value="GAL4"/>
    <property type="match status" value="2"/>
</dbReference>
<dbReference type="PANTHER" id="PTHR47338">
    <property type="entry name" value="ZN(II)2CYS6 TRANSCRIPTION FACTOR (EUROFUNG)-RELATED"/>
    <property type="match status" value="1"/>
</dbReference>
<dbReference type="OrthoDB" id="4159511at2759"/>
<keyword evidence="10" id="KW-1185">Reference proteome</keyword>
<organism evidence="9 10">
    <name type="scientific">Exophiala xenobiotica</name>
    <dbReference type="NCBI Taxonomy" id="348802"/>
    <lineage>
        <taxon>Eukaryota</taxon>
        <taxon>Fungi</taxon>
        <taxon>Dikarya</taxon>
        <taxon>Ascomycota</taxon>
        <taxon>Pezizomycotina</taxon>
        <taxon>Eurotiomycetes</taxon>
        <taxon>Chaetothyriomycetidae</taxon>
        <taxon>Chaetothyriales</taxon>
        <taxon>Herpotrichiellaceae</taxon>
        <taxon>Exophiala</taxon>
    </lineage>
</organism>
<evidence type="ECO:0000256" key="7">
    <source>
        <dbReference type="SAM" id="MobiDB-lite"/>
    </source>
</evidence>
<feature type="compositionally biased region" description="Low complexity" evidence="7">
    <location>
        <begin position="1"/>
        <end position="17"/>
    </location>
</feature>
<dbReference type="Pfam" id="PF00172">
    <property type="entry name" value="Zn_clus"/>
    <property type="match status" value="1"/>
</dbReference>
<dbReference type="SUPFAM" id="SSF57701">
    <property type="entry name" value="Zn2/Cys6 DNA-binding domain"/>
    <property type="match status" value="2"/>
</dbReference>
<dbReference type="InterPro" id="IPR001138">
    <property type="entry name" value="Zn2Cys6_DnaBD"/>
</dbReference>
<dbReference type="AlphaFoldDB" id="A0A0D2CQG1"/>
<dbReference type="Proteomes" id="UP000054342">
    <property type="component" value="Unassembled WGS sequence"/>
</dbReference>
<dbReference type="HOGENOM" id="CLU_008241_1_0_1"/>
<dbReference type="GO" id="GO:0008270">
    <property type="term" value="F:zinc ion binding"/>
    <property type="evidence" value="ECO:0007669"/>
    <property type="project" value="InterPro"/>
</dbReference>
<dbReference type="GO" id="GO:0000981">
    <property type="term" value="F:DNA-binding transcription factor activity, RNA polymerase II-specific"/>
    <property type="evidence" value="ECO:0007669"/>
    <property type="project" value="InterPro"/>
</dbReference>
<evidence type="ECO:0000313" key="10">
    <source>
        <dbReference type="Proteomes" id="UP000054342"/>
    </source>
</evidence>
<dbReference type="PROSITE" id="PS50048">
    <property type="entry name" value="ZN2_CY6_FUNGAL_2"/>
    <property type="match status" value="2"/>
</dbReference>
<dbReference type="GO" id="GO:0005634">
    <property type="term" value="C:nucleus"/>
    <property type="evidence" value="ECO:0007669"/>
    <property type="project" value="UniProtKB-SubCell"/>
</dbReference>
<accession>A0A0D2CQG1</accession>
<dbReference type="GO" id="GO:0006351">
    <property type="term" value="P:DNA-templated transcription"/>
    <property type="evidence" value="ECO:0007669"/>
    <property type="project" value="InterPro"/>
</dbReference>
<dbReference type="RefSeq" id="XP_013312811.1">
    <property type="nucleotide sequence ID" value="XM_013457357.1"/>
</dbReference>
<keyword evidence="2" id="KW-0479">Metal-binding</keyword>
<evidence type="ECO:0000259" key="8">
    <source>
        <dbReference type="PROSITE" id="PS50048"/>
    </source>
</evidence>
<evidence type="ECO:0000256" key="5">
    <source>
        <dbReference type="ARBA" id="ARBA00023163"/>
    </source>
</evidence>
<dbReference type="GeneID" id="25329794"/>
<dbReference type="GO" id="GO:0003677">
    <property type="term" value="F:DNA binding"/>
    <property type="evidence" value="ECO:0007669"/>
    <property type="project" value="UniProtKB-KW"/>
</dbReference>
<dbReference type="Gene3D" id="4.10.240.10">
    <property type="entry name" value="Zn(2)-C6 fungal-type DNA-binding domain"/>
    <property type="match status" value="2"/>
</dbReference>
<evidence type="ECO:0000256" key="4">
    <source>
        <dbReference type="ARBA" id="ARBA00023125"/>
    </source>
</evidence>
<dbReference type="PANTHER" id="PTHR47338:SF7">
    <property type="entry name" value="ZN(II)2CYS6 TRANSCRIPTION FACTOR (EUROFUNG)"/>
    <property type="match status" value="1"/>
</dbReference>
<feature type="domain" description="Zn(2)-C6 fungal-type" evidence="8">
    <location>
        <begin position="25"/>
        <end position="53"/>
    </location>
</feature>
<keyword evidence="6" id="KW-0539">Nucleus</keyword>
<dbReference type="PROSITE" id="PS00463">
    <property type="entry name" value="ZN2_CY6_FUNGAL_1"/>
    <property type="match status" value="2"/>
</dbReference>
<evidence type="ECO:0000256" key="2">
    <source>
        <dbReference type="ARBA" id="ARBA00022723"/>
    </source>
</evidence>
<dbReference type="CDD" id="cd12148">
    <property type="entry name" value="fungal_TF_MHR"/>
    <property type="match status" value="1"/>
</dbReference>
<evidence type="ECO:0000256" key="3">
    <source>
        <dbReference type="ARBA" id="ARBA00023015"/>
    </source>
</evidence>
<dbReference type="InterPro" id="IPR036864">
    <property type="entry name" value="Zn2-C6_fun-type_DNA-bd_sf"/>
</dbReference>
<protein>
    <recommendedName>
        <fullName evidence="8">Zn(2)-C6 fungal-type domain-containing protein</fullName>
    </recommendedName>
</protein>
<dbReference type="CDD" id="cd00067">
    <property type="entry name" value="GAL4"/>
    <property type="match status" value="2"/>
</dbReference>
<evidence type="ECO:0000256" key="1">
    <source>
        <dbReference type="ARBA" id="ARBA00004123"/>
    </source>
</evidence>
<sequence>MLKSSSSMDSADTSNAMPTSKSTRGCLVCRSRKVKCDKSVPACHNCGRLGVQCPGYEEHNRPSSADVLSSVETVYRTSGIEKRRVGSCEDCRKAKRRCCRSRPQCRQCIRRSQTCTYISGSNQHIQAERGISSPLAGPESSHSMLDRSSISSQTTVTAYGSDGVQWLFADTIPTDRKLQLLLVNLYFDRVSTLRCLGFIHKPSFLQAFDRGLVLEKYGEALLYTICALGAKIYVQDNIQQFDSYSDAAPGSLWVEKAREMALREISRPSLKTLMSMILICEYCLRTGDNALAFVIWGICYQILRLLGLDSPSRTTPDLTQREAERRALWSCFILDSVIGSGVDENLHWHDEVPRVPLPCPDHMFVSQIAFTGQEVPAFDLFISPTGLRQLDIRAQVVYLAFVRTKVLRVIRHKEGQRHIWSPESSFLKIIEDLEIWYDGLPEQFQLTDLNLYVQTETNIIGAVFMLHLLYHSIVADLTRVALPGFDFPLSSALRTAPNSFRKQCQQRCRFHADQVSQLIQKGLVHGTRAFDDFHCAVAAFESAKIQIVHTSTVTSNSAEERKKTTDNVRFNIKLLNMLKRDRSNPFQSLVPLLARFGFHELLAEFPSFSRQAQHGNGDTGEVTGPPEASYLSNAAAFRLAQAAVRTEHRRREVSTLSPVENVTQPPFPPPVTYEPSQWDVRGPEGRADQFAPAEHGTTGYGARTGSQYLDHNESVAATFPGVGPLDDQSMFSVEEYIQLAGEMSNYLTWDGLETLDPVQF</sequence>
<dbReference type="EMBL" id="KN847321">
    <property type="protein sequence ID" value="KIW52227.1"/>
    <property type="molecule type" value="Genomic_DNA"/>
</dbReference>
<gene>
    <name evidence="9" type="ORF">PV05_07886</name>
</gene>
<feature type="region of interest" description="Disordered" evidence="7">
    <location>
        <begin position="1"/>
        <end position="22"/>
    </location>
</feature>
<keyword evidence="5" id="KW-0804">Transcription</keyword>
<reference evidence="9 10" key="1">
    <citation type="submission" date="2015-01" db="EMBL/GenBank/DDBJ databases">
        <title>The Genome Sequence of Exophiala xenobiotica CBS118157.</title>
        <authorList>
            <consortium name="The Broad Institute Genomics Platform"/>
            <person name="Cuomo C."/>
            <person name="de Hoog S."/>
            <person name="Gorbushina A."/>
            <person name="Stielow B."/>
            <person name="Teixiera M."/>
            <person name="Abouelleil A."/>
            <person name="Chapman S.B."/>
            <person name="Priest M."/>
            <person name="Young S.K."/>
            <person name="Wortman J."/>
            <person name="Nusbaum C."/>
            <person name="Birren B."/>
        </authorList>
    </citation>
    <scope>NUCLEOTIDE SEQUENCE [LARGE SCALE GENOMIC DNA]</scope>
    <source>
        <strain evidence="9 10">CBS 118157</strain>
    </source>
</reference>
<dbReference type="Pfam" id="PF04082">
    <property type="entry name" value="Fungal_trans"/>
    <property type="match status" value="1"/>
</dbReference>
<evidence type="ECO:0000313" key="9">
    <source>
        <dbReference type="EMBL" id="KIW52227.1"/>
    </source>
</evidence>
<feature type="compositionally biased region" description="Polar residues" evidence="7">
    <location>
        <begin position="654"/>
        <end position="664"/>
    </location>
</feature>
<feature type="region of interest" description="Disordered" evidence="7">
    <location>
        <begin position="650"/>
        <end position="676"/>
    </location>
</feature>
<dbReference type="InterPro" id="IPR050815">
    <property type="entry name" value="TF_fung"/>
</dbReference>